<keyword evidence="2" id="KW-0472">Membrane</keyword>
<evidence type="ECO:0000313" key="4">
    <source>
        <dbReference type="Proteomes" id="UP001142489"/>
    </source>
</evidence>
<keyword evidence="4" id="KW-1185">Reference proteome</keyword>
<dbReference type="EMBL" id="JAPFRF010000021">
    <property type="protein sequence ID" value="KAJ7305771.1"/>
    <property type="molecule type" value="Genomic_DNA"/>
</dbReference>
<keyword evidence="2" id="KW-1133">Transmembrane helix</keyword>
<feature type="compositionally biased region" description="Basic and acidic residues" evidence="1">
    <location>
        <begin position="79"/>
        <end position="89"/>
    </location>
</feature>
<proteinExistence type="predicted"/>
<gene>
    <name evidence="3" type="ORF">JRQ81_010137</name>
</gene>
<evidence type="ECO:0000256" key="2">
    <source>
        <dbReference type="SAM" id="Phobius"/>
    </source>
</evidence>
<organism evidence="3 4">
    <name type="scientific">Phrynocephalus forsythii</name>
    <dbReference type="NCBI Taxonomy" id="171643"/>
    <lineage>
        <taxon>Eukaryota</taxon>
        <taxon>Metazoa</taxon>
        <taxon>Chordata</taxon>
        <taxon>Craniata</taxon>
        <taxon>Vertebrata</taxon>
        <taxon>Euteleostomi</taxon>
        <taxon>Lepidosauria</taxon>
        <taxon>Squamata</taxon>
        <taxon>Bifurcata</taxon>
        <taxon>Unidentata</taxon>
        <taxon>Episquamata</taxon>
        <taxon>Toxicofera</taxon>
        <taxon>Iguania</taxon>
        <taxon>Acrodonta</taxon>
        <taxon>Agamidae</taxon>
        <taxon>Agaminae</taxon>
        <taxon>Phrynocephalus</taxon>
    </lineage>
</organism>
<sequence>MEEVWAVYLCLFLFVIVLLLLRKKPDDDIIIQKETSSAYSMPSTSYSSGSLGKRLDYTEEELEASLRRLSGVLFGTEAHKREPHPEHKSSSPQNKLCKRPWTLMSL</sequence>
<keyword evidence="2" id="KW-0812">Transmembrane</keyword>
<comment type="caution">
    <text evidence="3">The sequence shown here is derived from an EMBL/GenBank/DDBJ whole genome shotgun (WGS) entry which is preliminary data.</text>
</comment>
<evidence type="ECO:0000256" key="1">
    <source>
        <dbReference type="SAM" id="MobiDB-lite"/>
    </source>
</evidence>
<dbReference type="Proteomes" id="UP001142489">
    <property type="component" value="Unassembled WGS sequence"/>
</dbReference>
<accession>A0A9Q1ARL0</accession>
<protein>
    <submittedName>
        <fullName evidence="3">Uncharacterized protein</fullName>
    </submittedName>
</protein>
<reference evidence="3" key="1">
    <citation type="journal article" date="2023" name="DNA Res.">
        <title>Chromosome-level genome assembly of Phrynocephalus forsythii using third-generation DNA sequencing and Hi-C analysis.</title>
        <authorList>
            <person name="Qi Y."/>
            <person name="Zhao W."/>
            <person name="Zhao Y."/>
            <person name="Niu C."/>
            <person name="Cao S."/>
            <person name="Zhang Y."/>
        </authorList>
    </citation>
    <scope>NUCLEOTIDE SEQUENCE</scope>
    <source>
        <tissue evidence="3">Muscle</tissue>
    </source>
</reference>
<feature type="transmembrane region" description="Helical" evidence="2">
    <location>
        <begin position="6"/>
        <end position="22"/>
    </location>
</feature>
<name>A0A9Q1ARL0_9SAUR</name>
<evidence type="ECO:0000313" key="3">
    <source>
        <dbReference type="EMBL" id="KAJ7305771.1"/>
    </source>
</evidence>
<feature type="region of interest" description="Disordered" evidence="1">
    <location>
        <begin position="79"/>
        <end position="106"/>
    </location>
</feature>
<dbReference type="AlphaFoldDB" id="A0A9Q1ARL0"/>